<dbReference type="PANTHER" id="PTHR33164">
    <property type="entry name" value="TRANSCRIPTIONAL REGULATOR, MARR FAMILY"/>
    <property type="match status" value="1"/>
</dbReference>
<dbReference type="STRING" id="310782.SAMN05216499_11960"/>
<dbReference type="GO" id="GO:0003700">
    <property type="term" value="F:DNA-binding transcription factor activity"/>
    <property type="evidence" value="ECO:0007669"/>
    <property type="project" value="InterPro"/>
</dbReference>
<dbReference type="InterPro" id="IPR036390">
    <property type="entry name" value="WH_DNA-bd_sf"/>
</dbReference>
<dbReference type="SUPFAM" id="SSF46785">
    <property type="entry name" value="Winged helix' DNA-binding domain"/>
    <property type="match status" value="1"/>
</dbReference>
<protein>
    <submittedName>
        <fullName evidence="2">DNA-binding transcriptional regulator, MarR family</fullName>
    </submittedName>
</protein>
<evidence type="ECO:0000313" key="3">
    <source>
        <dbReference type="Proteomes" id="UP000184111"/>
    </source>
</evidence>
<sequence>MTHHHPTGRTGGDADSILHGLRRYAVASTQLAHSFASAQGLQASDLQALLSVIQAQNAGTALTPRTLREHLGLSAGGTSYVIDRLEASGHVRRSRDNPADQRTVHLYQTDQGRATARAFFGPLGHATSQALESLTPGDLDALERFLTTVCDTLEAYLPDAGDNRPT</sequence>
<dbReference type="GO" id="GO:0003677">
    <property type="term" value="F:DNA binding"/>
    <property type="evidence" value="ECO:0007669"/>
    <property type="project" value="UniProtKB-KW"/>
</dbReference>
<name>A0A1M7NPC2_9ACTN</name>
<dbReference type="PANTHER" id="PTHR33164:SF106">
    <property type="entry name" value="TRANSCRIPTIONAL REGULATORY PROTEIN"/>
    <property type="match status" value="1"/>
</dbReference>
<dbReference type="AlphaFoldDB" id="A0A1M7NPC2"/>
<dbReference type="SMART" id="SM00347">
    <property type="entry name" value="HTH_MARR"/>
    <property type="match status" value="1"/>
</dbReference>
<reference evidence="2 3" key="1">
    <citation type="submission" date="2016-11" db="EMBL/GenBank/DDBJ databases">
        <authorList>
            <person name="Jaros S."/>
            <person name="Januszkiewicz K."/>
            <person name="Wedrychowicz H."/>
        </authorList>
    </citation>
    <scope>NUCLEOTIDE SEQUENCE [LARGE SCALE GENOMIC DNA]</scope>
    <source>
        <strain evidence="2 3">CGMCC 4.2025</strain>
    </source>
</reference>
<dbReference type="RefSeq" id="WP_073501211.1">
    <property type="nucleotide sequence ID" value="NZ_FRBI01000019.1"/>
</dbReference>
<dbReference type="Pfam" id="PF12802">
    <property type="entry name" value="MarR_2"/>
    <property type="match status" value="1"/>
</dbReference>
<dbReference type="Gene3D" id="1.10.10.10">
    <property type="entry name" value="Winged helix-like DNA-binding domain superfamily/Winged helix DNA-binding domain"/>
    <property type="match status" value="1"/>
</dbReference>
<dbReference type="InterPro" id="IPR000835">
    <property type="entry name" value="HTH_MarR-typ"/>
</dbReference>
<feature type="domain" description="HTH marR-type" evidence="1">
    <location>
        <begin position="14"/>
        <end position="151"/>
    </location>
</feature>
<organism evidence="2 3">
    <name type="scientific">Actinacidiphila paucisporea</name>
    <dbReference type="NCBI Taxonomy" id="310782"/>
    <lineage>
        <taxon>Bacteria</taxon>
        <taxon>Bacillati</taxon>
        <taxon>Actinomycetota</taxon>
        <taxon>Actinomycetes</taxon>
        <taxon>Kitasatosporales</taxon>
        <taxon>Streptomycetaceae</taxon>
        <taxon>Actinacidiphila</taxon>
    </lineage>
</organism>
<dbReference type="InterPro" id="IPR036388">
    <property type="entry name" value="WH-like_DNA-bd_sf"/>
</dbReference>
<dbReference type="OrthoDB" id="3694026at2"/>
<gene>
    <name evidence="2" type="ORF">SAMN05216499_11960</name>
</gene>
<keyword evidence="3" id="KW-1185">Reference proteome</keyword>
<dbReference type="GO" id="GO:0006950">
    <property type="term" value="P:response to stress"/>
    <property type="evidence" value="ECO:0007669"/>
    <property type="project" value="TreeGrafter"/>
</dbReference>
<keyword evidence="2" id="KW-0238">DNA-binding</keyword>
<evidence type="ECO:0000259" key="1">
    <source>
        <dbReference type="PROSITE" id="PS50995"/>
    </source>
</evidence>
<dbReference type="InterPro" id="IPR039422">
    <property type="entry name" value="MarR/SlyA-like"/>
</dbReference>
<dbReference type="EMBL" id="FRBI01000019">
    <property type="protein sequence ID" value="SHN05243.1"/>
    <property type="molecule type" value="Genomic_DNA"/>
</dbReference>
<accession>A0A1M7NPC2</accession>
<evidence type="ECO:0000313" key="2">
    <source>
        <dbReference type="EMBL" id="SHN05243.1"/>
    </source>
</evidence>
<dbReference type="Proteomes" id="UP000184111">
    <property type="component" value="Unassembled WGS sequence"/>
</dbReference>
<dbReference type="PROSITE" id="PS50995">
    <property type="entry name" value="HTH_MARR_2"/>
    <property type="match status" value="1"/>
</dbReference>
<proteinExistence type="predicted"/>